<dbReference type="EMBL" id="JGZM01000001">
    <property type="protein sequence ID" value="KFI89086.1"/>
    <property type="molecule type" value="Genomic_DNA"/>
</dbReference>
<dbReference type="Gene3D" id="3.10.310.70">
    <property type="match status" value="1"/>
</dbReference>
<dbReference type="InterPro" id="IPR013108">
    <property type="entry name" value="Amidohydro_3"/>
</dbReference>
<dbReference type="InterPro" id="IPR011059">
    <property type="entry name" value="Metal-dep_hydrolase_composite"/>
</dbReference>
<dbReference type="InterPro" id="IPR032466">
    <property type="entry name" value="Metal_Hydrolase"/>
</dbReference>
<reference evidence="2 3" key="1">
    <citation type="submission" date="2014-03" db="EMBL/GenBank/DDBJ databases">
        <title>Genomics of Bifidobacteria.</title>
        <authorList>
            <person name="Ventura M."/>
            <person name="Milani C."/>
            <person name="Lugli G.A."/>
        </authorList>
    </citation>
    <scope>NUCLEOTIDE SEQUENCE [LARGE SCALE GENOMIC DNA]</scope>
    <source>
        <strain evidence="2 3">LMG 14934</strain>
    </source>
</reference>
<organism evidence="2 3">
    <name type="scientific">Bifidobacterium pullorum subsp. saeculare DSM 6531 = LMG 14934</name>
    <dbReference type="NCBI Taxonomy" id="1437611"/>
    <lineage>
        <taxon>Bacteria</taxon>
        <taxon>Bacillati</taxon>
        <taxon>Actinomycetota</taxon>
        <taxon>Actinomycetes</taxon>
        <taxon>Bifidobacteriales</taxon>
        <taxon>Bifidobacteriaceae</taxon>
        <taxon>Bifidobacterium</taxon>
    </lineage>
</organism>
<dbReference type="InterPro" id="IPR033932">
    <property type="entry name" value="YtcJ-like"/>
</dbReference>
<dbReference type="Gene3D" id="3.20.20.140">
    <property type="entry name" value="Metal-dependent hydrolases"/>
    <property type="match status" value="1"/>
</dbReference>
<accession>A0A087D0N6</accession>
<protein>
    <submittedName>
        <fullName evidence="2">Amidohydrolase</fullName>
        <ecNumber evidence="2">3.5.1.91</ecNumber>
    </submittedName>
</protein>
<dbReference type="PANTHER" id="PTHR22642:SF2">
    <property type="entry name" value="PROTEIN LONG AFTER FAR-RED 3"/>
    <property type="match status" value="1"/>
</dbReference>
<proteinExistence type="predicted"/>
<sequence>MDLYVNARFLPMTGEHDTFEAMLVGDDGTITFTGSLEQARDRAAQLRRTTSGSLAREIDCEGHCVMPGLIDPHSHFSGATQYFTAADLSGARDFDDVARLLTDFARRRGWLKTADTAAAPAQPDDGVILIGVGLDDATLVEHRMPDRTVLDRVSATLPVVVNHVSGHNLACNTRILQLAGIDADTPDPTGGRYLRDADGRPDGRCVEPPAMSPVFTYIQSHQRLDMHALVGDMQDLYASHGITTVQDGATTAHDVAAFAGIADHDGFRVDLVSYPMFGEDVDGVFREFARYDSATYHGGFRFGGRKLFMDGSPQARTAWLTEPYTPGPEGAGYRGHATVDLDAAYRFALAAFDEGHQLLCHCNGDAASDAYLDLVERALRESTNPHRHELRPVMVHCQFARRDQYERMRTLGVIPSIFVAHTWYWGDAHIANMGMARASEISRVHDALDLGLPFTFHTDSPVIEPNLFESVWCAATRVTKAGVQLDPAQRVGIYDGLKAVTVNAAAQYGELDRKGTLEVGKLADLAIVERNPLDCDISARTSADSPTALRNLQVLSTIKAGHPIWQHS</sequence>
<evidence type="ECO:0000313" key="2">
    <source>
        <dbReference type="EMBL" id="KFI89086.1"/>
    </source>
</evidence>
<dbReference type="AlphaFoldDB" id="A0A087D0N6"/>
<evidence type="ECO:0000259" key="1">
    <source>
        <dbReference type="Pfam" id="PF07969"/>
    </source>
</evidence>
<keyword evidence="2" id="KW-0378">Hydrolase</keyword>
<dbReference type="SUPFAM" id="SSF51338">
    <property type="entry name" value="Composite domain of metallo-dependent hydrolases"/>
    <property type="match status" value="1"/>
</dbReference>
<dbReference type="PANTHER" id="PTHR22642">
    <property type="entry name" value="IMIDAZOLONEPROPIONASE"/>
    <property type="match status" value="1"/>
</dbReference>
<dbReference type="Gene3D" id="2.30.40.10">
    <property type="entry name" value="Urease, subunit C, domain 1"/>
    <property type="match status" value="1"/>
</dbReference>
<dbReference type="EC" id="3.5.1.91" evidence="2"/>
<evidence type="ECO:0000313" key="3">
    <source>
        <dbReference type="Proteomes" id="UP000029040"/>
    </source>
</evidence>
<dbReference type="CDD" id="cd01300">
    <property type="entry name" value="YtcJ_like"/>
    <property type="match status" value="1"/>
</dbReference>
<comment type="caution">
    <text evidence="2">The sequence shown here is derived from an EMBL/GenBank/DDBJ whole genome shotgun (WGS) entry which is preliminary data.</text>
</comment>
<dbReference type="RefSeq" id="WP_034530542.1">
    <property type="nucleotide sequence ID" value="NZ_JGZM01000001.1"/>
</dbReference>
<dbReference type="GO" id="GO:0016810">
    <property type="term" value="F:hydrolase activity, acting on carbon-nitrogen (but not peptide) bonds"/>
    <property type="evidence" value="ECO:0007669"/>
    <property type="project" value="InterPro"/>
</dbReference>
<dbReference type="SUPFAM" id="SSF51556">
    <property type="entry name" value="Metallo-dependent hydrolases"/>
    <property type="match status" value="1"/>
</dbReference>
<name>A0A087D0N6_9BIFI</name>
<feature type="domain" description="Amidohydrolase 3" evidence="1">
    <location>
        <begin position="56"/>
        <end position="562"/>
    </location>
</feature>
<gene>
    <name evidence="2" type="ORF">BSAE_0548</name>
</gene>
<dbReference type="Pfam" id="PF07969">
    <property type="entry name" value="Amidohydro_3"/>
    <property type="match status" value="1"/>
</dbReference>
<dbReference type="Proteomes" id="UP000029040">
    <property type="component" value="Unassembled WGS sequence"/>
</dbReference>